<evidence type="ECO:0000256" key="1">
    <source>
        <dbReference type="ARBA" id="ARBA00023015"/>
    </source>
</evidence>
<name>A0A538U7Y3_UNCEI</name>
<keyword evidence="3" id="KW-0804">Transcription</keyword>
<dbReference type="Gene3D" id="1.10.10.60">
    <property type="entry name" value="Homeodomain-like"/>
    <property type="match status" value="1"/>
</dbReference>
<organism evidence="6 7">
    <name type="scientific">Eiseniibacteriota bacterium</name>
    <dbReference type="NCBI Taxonomy" id="2212470"/>
    <lineage>
        <taxon>Bacteria</taxon>
        <taxon>Candidatus Eiseniibacteriota</taxon>
    </lineage>
</organism>
<evidence type="ECO:0000313" key="7">
    <source>
        <dbReference type="Proteomes" id="UP000319771"/>
    </source>
</evidence>
<dbReference type="SUPFAM" id="SSF48498">
    <property type="entry name" value="Tetracyclin repressor-like, C-terminal domain"/>
    <property type="match status" value="1"/>
</dbReference>
<dbReference type="Proteomes" id="UP000319771">
    <property type="component" value="Unassembled WGS sequence"/>
</dbReference>
<sequence>MPLERPADILTAALEAFVENGFAATRLEDIAARAGVSKGTLYLYFESKDALFKAAVRENIVPIVERAEQRVDEFEGSSRDLLVEVVRGWWKAMHESRITGLPKLVLAESSNFPEAARFYFDEVVVRVRGLFARALRRGIESGEFRELDVDYTVRVAMAPIVMALIWKHSMVKCQIDGLDFDRQLNALIDILLHGVVREPAAETKDAPHGKRRGQP</sequence>
<dbReference type="PRINTS" id="PR00455">
    <property type="entry name" value="HTHTETR"/>
</dbReference>
<dbReference type="Pfam" id="PF00440">
    <property type="entry name" value="TetR_N"/>
    <property type="match status" value="1"/>
</dbReference>
<comment type="caution">
    <text evidence="6">The sequence shown here is derived from an EMBL/GenBank/DDBJ whole genome shotgun (WGS) entry which is preliminary data.</text>
</comment>
<keyword evidence="1" id="KW-0805">Transcription regulation</keyword>
<feature type="DNA-binding region" description="H-T-H motif" evidence="4">
    <location>
        <begin position="26"/>
        <end position="45"/>
    </location>
</feature>
<proteinExistence type="predicted"/>
<evidence type="ECO:0000313" key="6">
    <source>
        <dbReference type="EMBL" id="TMQ72004.1"/>
    </source>
</evidence>
<dbReference type="InterPro" id="IPR001647">
    <property type="entry name" value="HTH_TetR"/>
</dbReference>
<dbReference type="FunFam" id="1.10.10.60:FF:000141">
    <property type="entry name" value="TetR family transcriptional regulator"/>
    <property type="match status" value="1"/>
</dbReference>
<dbReference type="InterPro" id="IPR009057">
    <property type="entry name" value="Homeodomain-like_sf"/>
</dbReference>
<dbReference type="InterPro" id="IPR036271">
    <property type="entry name" value="Tet_transcr_reg_TetR-rel_C_sf"/>
</dbReference>
<dbReference type="GO" id="GO:0000976">
    <property type="term" value="F:transcription cis-regulatory region binding"/>
    <property type="evidence" value="ECO:0007669"/>
    <property type="project" value="TreeGrafter"/>
</dbReference>
<evidence type="ECO:0000259" key="5">
    <source>
        <dbReference type="PROSITE" id="PS50977"/>
    </source>
</evidence>
<feature type="domain" description="HTH tetR-type" evidence="5">
    <location>
        <begin position="3"/>
        <end position="63"/>
    </location>
</feature>
<evidence type="ECO:0000256" key="2">
    <source>
        <dbReference type="ARBA" id="ARBA00023125"/>
    </source>
</evidence>
<dbReference type="InterPro" id="IPR011075">
    <property type="entry name" value="TetR_C"/>
</dbReference>
<dbReference type="Pfam" id="PF16859">
    <property type="entry name" value="TetR_C_11"/>
    <property type="match status" value="1"/>
</dbReference>
<dbReference type="GO" id="GO:0003700">
    <property type="term" value="F:DNA-binding transcription factor activity"/>
    <property type="evidence" value="ECO:0007669"/>
    <property type="project" value="TreeGrafter"/>
</dbReference>
<dbReference type="PROSITE" id="PS50977">
    <property type="entry name" value="HTH_TETR_2"/>
    <property type="match status" value="1"/>
</dbReference>
<dbReference type="PANTHER" id="PTHR30055">
    <property type="entry name" value="HTH-TYPE TRANSCRIPTIONAL REGULATOR RUTR"/>
    <property type="match status" value="1"/>
</dbReference>
<dbReference type="InterPro" id="IPR050109">
    <property type="entry name" value="HTH-type_TetR-like_transc_reg"/>
</dbReference>
<keyword evidence="2 4" id="KW-0238">DNA-binding</keyword>
<dbReference type="PANTHER" id="PTHR30055:SF223">
    <property type="entry name" value="HTH-TYPE TRANSCRIPTIONAL REGULATOR UIDR"/>
    <property type="match status" value="1"/>
</dbReference>
<protein>
    <submittedName>
        <fullName evidence="6">TetR/AcrR family transcriptional regulator</fullName>
    </submittedName>
</protein>
<gene>
    <name evidence="6" type="ORF">E6K81_08690</name>
</gene>
<dbReference type="EMBL" id="VBPB01000127">
    <property type="protein sequence ID" value="TMQ72004.1"/>
    <property type="molecule type" value="Genomic_DNA"/>
</dbReference>
<accession>A0A538U7Y3</accession>
<evidence type="ECO:0000256" key="4">
    <source>
        <dbReference type="PROSITE-ProRule" id="PRU00335"/>
    </source>
</evidence>
<dbReference type="AlphaFoldDB" id="A0A538U7Y3"/>
<dbReference type="SUPFAM" id="SSF46689">
    <property type="entry name" value="Homeodomain-like"/>
    <property type="match status" value="1"/>
</dbReference>
<evidence type="ECO:0000256" key="3">
    <source>
        <dbReference type="ARBA" id="ARBA00023163"/>
    </source>
</evidence>
<reference evidence="6 7" key="1">
    <citation type="journal article" date="2019" name="Nat. Microbiol.">
        <title>Mediterranean grassland soil C-N compound turnover is dependent on rainfall and depth, and is mediated by genomically divergent microorganisms.</title>
        <authorList>
            <person name="Diamond S."/>
            <person name="Andeer P.F."/>
            <person name="Li Z."/>
            <person name="Crits-Christoph A."/>
            <person name="Burstein D."/>
            <person name="Anantharaman K."/>
            <person name="Lane K.R."/>
            <person name="Thomas B.C."/>
            <person name="Pan C."/>
            <person name="Northen T.R."/>
            <person name="Banfield J.F."/>
        </authorList>
    </citation>
    <scope>NUCLEOTIDE SEQUENCE [LARGE SCALE GENOMIC DNA]</scope>
    <source>
        <strain evidence="6">WS_11</strain>
    </source>
</reference>
<dbReference type="Gene3D" id="1.10.357.10">
    <property type="entry name" value="Tetracycline Repressor, domain 2"/>
    <property type="match status" value="1"/>
</dbReference>